<evidence type="ECO:0000313" key="2">
    <source>
        <dbReference type="EMBL" id="PZC71720.1"/>
    </source>
</evidence>
<dbReference type="EMBL" id="KZ150263">
    <property type="protein sequence ID" value="PZC71720.1"/>
    <property type="molecule type" value="Genomic_DNA"/>
</dbReference>
<proteinExistence type="predicted"/>
<gene>
    <name evidence="2" type="primary">HaOG212590</name>
    <name evidence="2" type="ORF">B5X24_HaOG212590</name>
</gene>
<dbReference type="Proteomes" id="UP000249218">
    <property type="component" value="Unassembled WGS sequence"/>
</dbReference>
<evidence type="ECO:0000256" key="1">
    <source>
        <dbReference type="SAM" id="SignalP"/>
    </source>
</evidence>
<evidence type="ECO:0000313" key="3">
    <source>
        <dbReference type="Proteomes" id="UP000249218"/>
    </source>
</evidence>
<protein>
    <recommendedName>
        <fullName evidence="4">Protein sleepless</fullName>
    </recommendedName>
</protein>
<feature type="chain" id="PRO_5016162772" description="Protein sleepless" evidence="1">
    <location>
        <begin position="19"/>
        <end position="165"/>
    </location>
</feature>
<organism evidence="2 3">
    <name type="scientific">Helicoverpa armigera</name>
    <name type="common">Cotton bollworm</name>
    <name type="synonym">Heliothis armigera</name>
    <dbReference type="NCBI Taxonomy" id="29058"/>
    <lineage>
        <taxon>Eukaryota</taxon>
        <taxon>Metazoa</taxon>
        <taxon>Ecdysozoa</taxon>
        <taxon>Arthropoda</taxon>
        <taxon>Hexapoda</taxon>
        <taxon>Insecta</taxon>
        <taxon>Pterygota</taxon>
        <taxon>Neoptera</taxon>
        <taxon>Endopterygota</taxon>
        <taxon>Lepidoptera</taxon>
        <taxon>Glossata</taxon>
        <taxon>Ditrysia</taxon>
        <taxon>Noctuoidea</taxon>
        <taxon>Noctuidae</taxon>
        <taxon>Heliothinae</taxon>
        <taxon>Helicoverpa</taxon>
    </lineage>
</organism>
<reference evidence="2 3" key="1">
    <citation type="journal article" date="2017" name="BMC Biol.">
        <title>Genomic innovations, transcriptional plasticity and gene loss underlying the evolution and divergence of two highly polyphagous and invasive Helicoverpa pest species.</title>
        <authorList>
            <person name="Pearce S.L."/>
            <person name="Clarke D.F."/>
            <person name="East P.D."/>
            <person name="Elfekih S."/>
            <person name="Gordon K.H."/>
            <person name="Jermiin L.S."/>
            <person name="McGaughran A."/>
            <person name="Oakeshott J.G."/>
            <person name="Papanikolaou A."/>
            <person name="Perera O.P."/>
            <person name="Rane R.V."/>
            <person name="Richards S."/>
            <person name="Tay W.T."/>
            <person name="Walsh T.K."/>
            <person name="Anderson A."/>
            <person name="Anderson C.J."/>
            <person name="Asgari S."/>
            <person name="Board P.G."/>
            <person name="Bretschneider A."/>
            <person name="Campbell P.M."/>
            <person name="Chertemps T."/>
            <person name="Christeller J.T."/>
            <person name="Coppin C.W."/>
            <person name="Downes S.J."/>
            <person name="Duan G."/>
            <person name="Farnsworth C.A."/>
            <person name="Good R.T."/>
            <person name="Han L.B."/>
            <person name="Han Y.C."/>
            <person name="Hatje K."/>
            <person name="Horne I."/>
            <person name="Huang Y.P."/>
            <person name="Hughes D.S."/>
            <person name="Jacquin-Joly E."/>
            <person name="James W."/>
            <person name="Jhangiani S."/>
            <person name="Kollmar M."/>
            <person name="Kuwar S.S."/>
            <person name="Li S."/>
            <person name="Liu N.Y."/>
            <person name="Maibeche M.T."/>
            <person name="Miller J.R."/>
            <person name="Montagne N."/>
            <person name="Perry T."/>
            <person name="Qu J."/>
            <person name="Song S.V."/>
            <person name="Sutton G.G."/>
            <person name="Vogel H."/>
            <person name="Walenz B.P."/>
            <person name="Xu W."/>
            <person name="Zhang H.J."/>
            <person name="Zou Z."/>
            <person name="Batterham P."/>
            <person name="Edwards O.R."/>
            <person name="Feyereisen R."/>
            <person name="Gibbs R.A."/>
            <person name="Heckel D.G."/>
            <person name="McGrath A."/>
            <person name="Robin C."/>
            <person name="Scherer S.E."/>
            <person name="Worley K.C."/>
            <person name="Wu Y.D."/>
        </authorList>
    </citation>
    <scope>NUCLEOTIDE SEQUENCE [LARGE SCALE GENOMIC DNA]</scope>
    <source>
        <strain evidence="2">Harm_GR_Male_#8</strain>
        <tissue evidence="2">Whole organism</tissue>
    </source>
</reference>
<accession>A0A2W1BG11</accession>
<keyword evidence="3" id="KW-1185">Reference proteome</keyword>
<name>A0A2W1BG11_HELAM</name>
<evidence type="ECO:0008006" key="4">
    <source>
        <dbReference type="Google" id="ProtNLM"/>
    </source>
</evidence>
<feature type="signal peptide" evidence="1">
    <location>
        <begin position="1"/>
        <end position="18"/>
    </location>
</feature>
<sequence length="165" mass="18599">MKLVLSALVIMISGICLCMDEEKYMKENNLIKCYECLSDPLDGANATCRTDMTGARECYGKECNVLKMEFLGDDIVYRMCNGKDYTHGISHTIFSTEEGSAQRFGLKVSWSTCHENLCNSYNIKDKAVDSFATGSSVIWRTHLLTLFASVVLPLKFGAYFYQFSK</sequence>
<keyword evidence="1" id="KW-0732">Signal</keyword>
<dbReference type="AlphaFoldDB" id="A0A2W1BG11"/>